<dbReference type="PROSITE" id="PS01136">
    <property type="entry name" value="UPF0034"/>
    <property type="match status" value="1"/>
</dbReference>
<organism evidence="16 17">
    <name type="scientific">Oceanotoga teriensis</name>
    <dbReference type="NCBI Taxonomy" id="515440"/>
    <lineage>
        <taxon>Bacteria</taxon>
        <taxon>Thermotogati</taxon>
        <taxon>Thermotogota</taxon>
        <taxon>Thermotogae</taxon>
        <taxon>Petrotogales</taxon>
        <taxon>Petrotogaceae</taxon>
        <taxon>Oceanotoga</taxon>
    </lineage>
</organism>
<dbReference type="EMBL" id="QGGI01000001">
    <property type="protein sequence ID" value="PWJ96512.1"/>
    <property type="molecule type" value="Genomic_DNA"/>
</dbReference>
<dbReference type="AlphaFoldDB" id="A0AA45HJW8"/>
<evidence type="ECO:0000256" key="5">
    <source>
        <dbReference type="ARBA" id="ARBA00022643"/>
    </source>
</evidence>
<dbReference type="GO" id="GO:0050660">
    <property type="term" value="F:flavin adenine dinucleotide binding"/>
    <property type="evidence" value="ECO:0007669"/>
    <property type="project" value="InterPro"/>
</dbReference>
<evidence type="ECO:0000256" key="11">
    <source>
        <dbReference type="ARBA" id="ARBA00048802"/>
    </source>
</evidence>
<feature type="domain" description="DUS-like FMN-binding" evidence="15">
    <location>
        <begin position="9"/>
        <end position="297"/>
    </location>
</feature>
<keyword evidence="7" id="KW-0521">NADP</keyword>
<evidence type="ECO:0000313" key="16">
    <source>
        <dbReference type="EMBL" id="PWJ96512.1"/>
    </source>
</evidence>
<dbReference type="PANTHER" id="PTHR45846">
    <property type="entry name" value="TRNA-DIHYDROURIDINE(47) SYNTHASE [NAD(P)(+)]-LIKE"/>
    <property type="match status" value="1"/>
</dbReference>
<evidence type="ECO:0000256" key="10">
    <source>
        <dbReference type="ARBA" id="ARBA00048205"/>
    </source>
</evidence>
<dbReference type="Pfam" id="PF01207">
    <property type="entry name" value="Dus"/>
    <property type="match status" value="1"/>
</dbReference>
<keyword evidence="5 12" id="KW-0288">FMN</keyword>
<comment type="cofactor">
    <cofactor evidence="1 12 14">
        <name>FMN</name>
        <dbReference type="ChEBI" id="CHEBI:58210"/>
    </cofactor>
</comment>
<dbReference type="PANTHER" id="PTHR45846:SF1">
    <property type="entry name" value="TRNA-DIHYDROURIDINE(47) SYNTHASE [NAD(P)(+)]-LIKE"/>
    <property type="match status" value="1"/>
</dbReference>
<name>A0AA45HJW8_9BACT</name>
<dbReference type="InterPro" id="IPR018517">
    <property type="entry name" value="tRNA_hU_synthase_CS"/>
</dbReference>
<feature type="binding site" evidence="14">
    <location>
        <position position="64"/>
    </location>
    <ligand>
        <name>FMN</name>
        <dbReference type="ChEBI" id="CHEBI:58210"/>
    </ligand>
</feature>
<comment type="catalytic activity">
    <reaction evidence="11">
        <text>a 5,6-dihydrouridine in tRNA + NAD(+) = a uridine in tRNA + NADH + H(+)</text>
        <dbReference type="Rhea" id="RHEA:54452"/>
        <dbReference type="Rhea" id="RHEA-COMP:13339"/>
        <dbReference type="Rhea" id="RHEA-COMP:13887"/>
        <dbReference type="ChEBI" id="CHEBI:15378"/>
        <dbReference type="ChEBI" id="CHEBI:57540"/>
        <dbReference type="ChEBI" id="CHEBI:57945"/>
        <dbReference type="ChEBI" id="CHEBI:65315"/>
        <dbReference type="ChEBI" id="CHEBI:74443"/>
    </reaction>
</comment>
<dbReference type="Gene3D" id="3.20.20.70">
    <property type="entry name" value="Aldolase class I"/>
    <property type="match status" value="1"/>
</dbReference>
<dbReference type="Gene3D" id="1.10.1200.80">
    <property type="entry name" value="Putative flavin oxidoreducatase, domain 2"/>
    <property type="match status" value="1"/>
</dbReference>
<keyword evidence="3" id="KW-0820">tRNA-binding</keyword>
<evidence type="ECO:0000259" key="15">
    <source>
        <dbReference type="Pfam" id="PF01207"/>
    </source>
</evidence>
<evidence type="ECO:0000313" key="17">
    <source>
        <dbReference type="Proteomes" id="UP000245921"/>
    </source>
</evidence>
<dbReference type="PIRSF" id="PIRSF006621">
    <property type="entry name" value="Dus"/>
    <property type="match status" value="1"/>
</dbReference>
<dbReference type="EC" id="1.3.1.-" evidence="12"/>
<evidence type="ECO:0000256" key="13">
    <source>
        <dbReference type="PIRSR" id="PIRSR006621-1"/>
    </source>
</evidence>
<feature type="active site" description="Proton donor" evidence="13">
    <location>
        <position position="93"/>
    </location>
</feature>
<dbReference type="InterPro" id="IPR035587">
    <property type="entry name" value="DUS-like_FMN-bd"/>
</dbReference>
<reference evidence="16 17" key="1">
    <citation type="submission" date="2018-05" db="EMBL/GenBank/DDBJ databases">
        <title>Genomic Encyclopedia of Type Strains, Phase IV (KMG-IV): sequencing the most valuable type-strain genomes for metagenomic binning, comparative biology and taxonomic classification.</title>
        <authorList>
            <person name="Goeker M."/>
        </authorList>
    </citation>
    <scope>NUCLEOTIDE SEQUENCE [LARGE SCALE GENOMIC DNA]</scope>
    <source>
        <strain evidence="16 17">DSM 24906</strain>
    </source>
</reference>
<evidence type="ECO:0000256" key="1">
    <source>
        <dbReference type="ARBA" id="ARBA00001917"/>
    </source>
</evidence>
<comment type="caution">
    <text evidence="16">The sequence shown here is derived from an EMBL/GenBank/DDBJ whole genome shotgun (WGS) entry which is preliminary data.</text>
</comment>
<comment type="function">
    <text evidence="2 12">Catalyzes the synthesis of 5,6-dihydrouridine (D), a modified base found in the D-loop of most tRNAs, via the reduction of the C5-C6 double bond in target uridines.</text>
</comment>
<dbReference type="InterPro" id="IPR024036">
    <property type="entry name" value="tRNA-dHydroUridine_Synthase_C"/>
</dbReference>
<evidence type="ECO:0000256" key="3">
    <source>
        <dbReference type="ARBA" id="ARBA00022555"/>
    </source>
</evidence>
<keyword evidence="9 12" id="KW-0560">Oxidoreductase</keyword>
<evidence type="ECO:0000256" key="4">
    <source>
        <dbReference type="ARBA" id="ARBA00022630"/>
    </source>
</evidence>
<dbReference type="Proteomes" id="UP000245921">
    <property type="component" value="Unassembled WGS sequence"/>
</dbReference>
<dbReference type="CDD" id="cd02801">
    <property type="entry name" value="DUS_like_FMN"/>
    <property type="match status" value="1"/>
</dbReference>
<evidence type="ECO:0000256" key="7">
    <source>
        <dbReference type="ARBA" id="ARBA00022857"/>
    </source>
</evidence>
<dbReference type="SUPFAM" id="SSF51395">
    <property type="entry name" value="FMN-linked oxidoreductases"/>
    <property type="match status" value="1"/>
</dbReference>
<protein>
    <recommendedName>
        <fullName evidence="12">tRNA-dihydrouridine synthase</fullName>
        <ecNumber evidence="12">1.3.1.-</ecNumber>
    </recommendedName>
</protein>
<keyword evidence="4 12" id="KW-0285">Flavoprotein</keyword>
<feature type="binding site" evidence="14">
    <location>
        <position position="160"/>
    </location>
    <ligand>
        <name>FMN</name>
        <dbReference type="ChEBI" id="CHEBI:58210"/>
    </ligand>
</feature>
<evidence type="ECO:0000256" key="6">
    <source>
        <dbReference type="ARBA" id="ARBA00022694"/>
    </source>
</evidence>
<feature type="binding site" evidence="14">
    <location>
        <begin position="11"/>
        <end position="13"/>
    </location>
    <ligand>
        <name>FMN</name>
        <dbReference type="ChEBI" id="CHEBI:58210"/>
    </ligand>
</feature>
<keyword evidence="14" id="KW-0547">Nucleotide-binding</keyword>
<evidence type="ECO:0000256" key="2">
    <source>
        <dbReference type="ARBA" id="ARBA00002790"/>
    </source>
</evidence>
<dbReference type="GO" id="GO:0000049">
    <property type="term" value="F:tRNA binding"/>
    <property type="evidence" value="ECO:0007669"/>
    <property type="project" value="UniProtKB-KW"/>
</dbReference>
<feature type="binding site" evidence="14">
    <location>
        <begin position="215"/>
        <end position="216"/>
    </location>
    <ligand>
        <name>FMN</name>
        <dbReference type="ChEBI" id="CHEBI:58210"/>
    </ligand>
</feature>
<dbReference type="InterPro" id="IPR013785">
    <property type="entry name" value="Aldolase_TIM"/>
</dbReference>
<feature type="binding site" evidence="14">
    <location>
        <position position="132"/>
    </location>
    <ligand>
        <name>FMN</name>
        <dbReference type="ChEBI" id="CHEBI:58210"/>
    </ligand>
</feature>
<sequence>MDLINKKGLAPMADYSDYIFRKICVDHGAEFTITEMISSDAIIKNIKPTFKLLPHEDEKNIGIQLFGNSPSVMSDAAKIVENYGDWIDINAGCPVKKVVKRGAGSALLKDLDNLSNIIFSIKKKVSIPVGVKVRIGYDSFILDEIQKKVEDAGADYLIIHGRTREEFYKGIARRDFFPNIKEKSKILIGGSGDIFEKEDIDYYLNEIKTDFIIIARGAIGNPWIFENKIPNIHEKFELCLKHLDSLILDSKNEKNGVDRFKKFLVGYTKGIKGSKELRSNLSKLSSFKEVKSHLNDILTINELHNL</sequence>
<keyword evidence="8" id="KW-0694">RNA-binding</keyword>
<comment type="catalytic activity">
    <reaction evidence="10">
        <text>a 5,6-dihydrouridine in tRNA + NADP(+) = a uridine in tRNA + NADPH + H(+)</text>
        <dbReference type="Rhea" id="RHEA:23624"/>
        <dbReference type="Rhea" id="RHEA-COMP:13339"/>
        <dbReference type="Rhea" id="RHEA-COMP:13887"/>
        <dbReference type="ChEBI" id="CHEBI:15378"/>
        <dbReference type="ChEBI" id="CHEBI:57783"/>
        <dbReference type="ChEBI" id="CHEBI:58349"/>
        <dbReference type="ChEBI" id="CHEBI:65315"/>
        <dbReference type="ChEBI" id="CHEBI:74443"/>
    </reaction>
</comment>
<proteinExistence type="inferred from homology"/>
<keyword evidence="17" id="KW-1185">Reference proteome</keyword>
<evidence type="ECO:0000256" key="9">
    <source>
        <dbReference type="ARBA" id="ARBA00023002"/>
    </source>
</evidence>
<keyword evidence="6 12" id="KW-0819">tRNA processing</keyword>
<evidence type="ECO:0000256" key="12">
    <source>
        <dbReference type="PIRNR" id="PIRNR006621"/>
    </source>
</evidence>
<dbReference type="RefSeq" id="WP_109603506.1">
    <property type="nucleotide sequence ID" value="NZ_JAMHJO010000023.1"/>
</dbReference>
<comment type="similarity">
    <text evidence="12">Belongs to the dus family.</text>
</comment>
<dbReference type="GO" id="GO:0017150">
    <property type="term" value="F:tRNA dihydrouridine synthase activity"/>
    <property type="evidence" value="ECO:0007669"/>
    <property type="project" value="InterPro"/>
</dbReference>
<dbReference type="InterPro" id="IPR001269">
    <property type="entry name" value="DUS_fam"/>
</dbReference>
<evidence type="ECO:0000256" key="14">
    <source>
        <dbReference type="PIRSR" id="PIRSR006621-2"/>
    </source>
</evidence>
<evidence type="ECO:0000256" key="8">
    <source>
        <dbReference type="ARBA" id="ARBA00022884"/>
    </source>
</evidence>
<accession>A0AA45HJW8</accession>
<gene>
    <name evidence="16" type="ORF">C7380_10184</name>
</gene>